<gene>
    <name evidence="3" type="ORF">ZIOFF_036484</name>
</gene>
<evidence type="ECO:0000313" key="3">
    <source>
        <dbReference type="EMBL" id="KAG6504153.1"/>
    </source>
</evidence>
<feature type="chain" id="PRO_5035156773" description="Bifunctional inhibitor/plant lipid transfer protein/seed storage helical domain-containing protein" evidence="1">
    <location>
        <begin position="26"/>
        <end position="118"/>
    </location>
</feature>
<dbReference type="Proteomes" id="UP000734854">
    <property type="component" value="Unassembled WGS sequence"/>
</dbReference>
<dbReference type="Pfam" id="PF00234">
    <property type="entry name" value="Tryp_alpha_amyl"/>
    <property type="match status" value="1"/>
</dbReference>
<dbReference type="InterPro" id="IPR016140">
    <property type="entry name" value="Bifunc_inhib/LTP/seed_store"/>
</dbReference>
<feature type="domain" description="Bifunctional inhibitor/plant lipid transfer protein/seed storage helical" evidence="2">
    <location>
        <begin position="29"/>
        <end position="114"/>
    </location>
</feature>
<dbReference type="InterPro" id="IPR000528">
    <property type="entry name" value="Plant_nsLTP"/>
</dbReference>
<comment type="caution">
    <text evidence="3">The sequence shown here is derived from an EMBL/GenBank/DDBJ whole genome shotgun (WGS) entry which is preliminary data.</text>
</comment>
<organism evidence="3 4">
    <name type="scientific">Zingiber officinale</name>
    <name type="common">Ginger</name>
    <name type="synonym">Amomum zingiber</name>
    <dbReference type="NCBI Taxonomy" id="94328"/>
    <lineage>
        <taxon>Eukaryota</taxon>
        <taxon>Viridiplantae</taxon>
        <taxon>Streptophyta</taxon>
        <taxon>Embryophyta</taxon>
        <taxon>Tracheophyta</taxon>
        <taxon>Spermatophyta</taxon>
        <taxon>Magnoliopsida</taxon>
        <taxon>Liliopsida</taxon>
        <taxon>Zingiberales</taxon>
        <taxon>Zingiberaceae</taxon>
        <taxon>Zingiber</taxon>
    </lineage>
</organism>
<protein>
    <recommendedName>
        <fullName evidence="2">Bifunctional inhibitor/plant lipid transfer protein/seed storage helical domain-containing protein</fullName>
    </recommendedName>
</protein>
<dbReference type="OrthoDB" id="1890443at2759"/>
<dbReference type="CDD" id="cd01960">
    <property type="entry name" value="nsLTP1"/>
    <property type="match status" value="1"/>
</dbReference>
<proteinExistence type="predicted"/>
<keyword evidence="1" id="KW-0732">Signal</keyword>
<dbReference type="SMART" id="SM00499">
    <property type="entry name" value="AAI"/>
    <property type="match status" value="1"/>
</dbReference>
<keyword evidence="4" id="KW-1185">Reference proteome</keyword>
<dbReference type="EMBL" id="JACMSC010000010">
    <property type="protein sequence ID" value="KAG6504153.1"/>
    <property type="molecule type" value="Genomic_DNA"/>
</dbReference>
<evidence type="ECO:0000256" key="1">
    <source>
        <dbReference type="SAM" id="SignalP"/>
    </source>
</evidence>
<feature type="signal peptide" evidence="1">
    <location>
        <begin position="1"/>
        <end position="25"/>
    </location>
</feature>
<dbReference type="GO" id="GO:0008289">
    <property type="term" value="F:lipid binding"/>
    <property type="evidence" value="ECO:0007669"/>
    <property type="project" value="InterPro"/>
</dbReference>
<evidence type="ECO:0000313" key="4">
    <source>
        <dbReference type="Proteomes" id="UP000734854"/>
    </source>
</evidence>
<name>A0A8J5GAF4_ZINOF</name>
<dbReference type="GO" id="GO:0006869">
    <property type="term" value="P:lipid transport"/>
    <property type="evidence" value="ECO:0007669"/>
    <property type="project" value="InterPro"/>
</dbReference>
<dbReference type="PANTHER" id="PTHR33076">
    <property type="entry name" value="NON-SPECIFIC LIPID-TRANSFER PROTEIN 2-RELATED"/>
    <property type="match status" value="1"/>
</dbReference>
<evidence type="ECO:0000259" key="2">
    <source>
        <dbReference type="SMART" id="SM00499"/>
    </source>
</evidence>
<reference evidence="3 4" key="1">
    <citation type="submission" date="2020-08" db="EMBL/GenBank/DDBJ databases">
        <title>Plant Genome Project.</title>
        <authorList>
            <person name="Zhang R.-G."/>
        </authorList>
    </citation>
    <scope>NUCLEOTIDE SEQUENCE [LARGE SCALE GENOMIC DNA]</scope>
    <source>
        <tissue evidence="3">Rhizome</tissue>
    </source>
</reference>
<sequence length="118" mass="11927">MARFGAVVAALVVAAAVFAASQADAAVTCSQVASNLRSCIPYVTGRVAELPSACCDGVRTLNSAARSTADRRATCNCIRSQASGINGIQTGRLSGIPSSCGVQVPYPISASTDCSRVT</sequence>
<accession>A0A8J5GAF4</accession>
<dbReference type="PROSITE" id="PS00597">
    <property type="entry name" value="PLANT_LTP"/>
    <property type="match status" value="1"/>
</dbReference>
<dbReference type="AlphaFoldDB" id="A0A8J5GAF4"/>